<evidence type="ECO:0000256" key="1">
    <source>
        <dbReference type="SAM" id="MobiDB-lite"/>
    </source>
</evidence>
<sequence length="233" mass="25532">MKQKSLRGTGGSHKSDHKTSNADGNGSGSSDDDTDIESDGDNDSDNEEQRSEDHSKNWFASFVADVLLYTTCLNKLGNALESPAPEAEHDTYTDTRAIAPGSDRISTNTDLTTEGICVQDSSSIAEDSDSDAHSPGEKTSTLESRKDISATDPKSEEKRVQSPDVQLQSRTSLLDLSCTETFATLDANGSFTVLDLKDVDNSWPVRSRPSYQMKRLTRKYLMILSRYDKPIPP</sequence>
<dbReference type="EMBL" id="KZ107845">
    <property type="protein sequence ID" value="OSS48634.1"/>
    <property type="molecule type" value="Genomic_DNA"/>
</dbReference>
<feature type="region of interest" description="Disordered" evidence="1">
    <location>
        <begin position="1"/>
        <end position="57"/>
    </location>
</feature>
<dbReference type="InParanoid" id="A0A1Y2LXL3"/>
<organism evidence="2 3">
    <name type="scientific">Epicoccum nigrum</name>
    <name type="common">Soil fungus</name>
    <name type="synonym">Epicoccum purpurascens</name>
    <dbReference type="NCBI Taxonomy" id="105696"/>
    <lineage>
        <taxon>Eukaryota</taxon>
        <taxon>Fungi</taxon>
        <taxon>Dikarya</taxon>
        <taxon>Ascomycota</taxon>
        <taxon>Pezizomycotina</taxon>
        <taxon>Dothideomycetes</taxon>
        <taxon>Pleosporomycetidae</taxon>
        <taxon>Pleosporales</taxon>
        <taxon>Pleosporineae</taxon>
        <taxon>Didymellaceae</taxon>
        <taxon>Epicoccum</taxon>
    </lineage>
</organism>
<name>A0A1Y2LXL3_EPING</name>
<accession>A0A1Y2LXL3</accession>
<reference evidence="2 3" key="1">
    <citation type="journal article" date="2017" name="Genome Announc.">
        <title>Genome sequence of the saprophytic ascomycete Epicoccum nigrum ICMP 19927 strain isolated from New Zealand.</title>
        <authorList>
            <person name="Fokin M."/>
            <person name="Fleetwood D."/>
            <person name="Weir B.S."/>
            <person name="Villas-Boas S.G."/>
        </authorList>
    </citation>
    <scope>NUCLEOTIDE SEQUENCE [LARGE SCALE GENOMIC DNA]</scope>
    <source>
        <strain evidence="2 3">ICMP 19927</strain>
    </source>
</reference>
<feature type="compositionally biased region" description="Basic and acidic residues" evidence="1">
    <location>
        <begin position="47"/>
        <end position="56"/>
    </location>
</feature>
<dbReference type="Proteomes" id="UP000193240">
    <property type="component" value="Unassembled WGS sequence"/>
</dbReference>
<evidence type="ECO:0000313" key="2">
    <source>
        <dbReference type="EMBL" id="OSS48634.1"/>
    </source>
</evidence>
<keyword evidence="3" id="KW-1185">Reference proteome</keyword>
<proteinExistence type="predicted"/>
<feature type="region of interest" description="Disordered" evidence="1">
    <location>
        <begin position="82"/>
        <end position="166"/>
    </location>
</feature>
<gene>
    <name evidence="2" type="ORF">B5807_06749</name>
</gene>
<dbReference type="AlphaFoldDB" id="A0A1Y2LXL3"/>
<feature type="compositionally biased region" description="Acidic residues" evidence="1">
    <location>
        <begin position="30"/>
        <end position="46"/>
    </location>
</feature>
<protein>
    <submittedName>
        <fullName evidence="2">Uncharacterized protein</fullName>
    </submittedName>
</protein>
<evidence type="ECO:0000313" key="3">
    <source>
        <dbReference type="Proteomes" id="UP000193240"/>
    </source>
</evidence>
<feature type="compositionally biased region" description="Basic and acidic residues" evidence="1">
    <location>
        <begin position="143"/>
        <end position="161"/>
    </location>
</feature>